<dbReference type="Proteomes" id="UP000078200">
    <property type="component" value="Unassembled WGS sequence"/>
</dbReference>
<dbReference type="SUPFAM" id="SSF48652">
    <property type="entry name" value="Tetraspanin"/>
    <property type="match status" value="1"/>
</dbReference>
<dbReference type="CDD" id="cd03127">
    <property type="entry name" value="tetraspanin_LEL"/>
    <property type="match status" value="1"/>
</dbReference>
<organism evidence="6 7">
    <name type="scientific">Glossina austeni</name>
    <name type="common">Savannah tsetse fly</name>
    <dbReference type="NCBI Taxonomy" id="7395"/>
    <lineage>
        <taxon>Eukaryota</taxon>
        <taxon>Metazoa</taxon>
        <taxon>Ecdysozoa</taxon>
        <taxon>Arthropoda</taxon>
        <taxon>Hexapoda</taxon>
        <taxon>Insecta</taxon>
        <taxon>Pterygota</taxon>
        <taxon>Neoptera</taxon>
        <taxon>Endopterygota</taxon>
        <taxon>Diptera</taxon>
        <taxon>Brachycera</taxon>
        <taxon>Muscomorpha</taxon>
        <taxon>Hippoboscoidea</taxon>
        <taxon>Glossinidae</taxon>
        <taxon>Glossina</taxon>
    </lineage>
</organism>
<evidence type="ECO:0000256" key="5">
    <source>
        <dbReference type="SAM" id="Phobius"/>
    </source>
</evidence>
<dbReference type="Gene3D" id="1.10.1450.10">
    <property type="entry name" value="Tetraspanin"/>
    <property type="match status" value="1"/>
</dbReference>
<dbReference type="AlphaFoldDB" id="A0A1A9VGK2"/>
<evidence type="ECO:0008006" key="8">
    <source>
        <dbReference type="Google" id="ProtNLM"/>
    </source>
</evidence>
<dbReference type="GO" id="GO:0016020">
    <property type="term" value="C:membrane"/>
    <property type="evidence" value="ECO:0007669"/>
    <property type="project" value="UniProtKB-SubCell"/>
</dbReference>
<evidence type="ECO:0000256" key="3">
    <source>
        <dbReference type="ARBA" id="ARBA00022989"/>
    </source>
</evidence>
<dbReference type="VEuPathDB" id="VectorBase:GAUT036535"/>
<dbReference type="InterPro" id="IPR008952">
    <property type="entry name" value="Tetraspanin_EC2_sf"/>
</dbReference>
<evidence type="ECO:0000256" key="4">
    <source>
        <dbReference type="ARBA" id="ARBA00023136"/>
    </source>
</evidence>
<feature type="transmembrane region" description="Helical" evidence="5">
    <location>
        <begin position="38"/>
        <end position="59"/>
    </location>
</feature>
<comment type="subcellular location">
    <subcellularLocation>
        <location evidence="1">Membrane</location>
        <topology evidence="1">Multi-pass membrane protein</topology>
    </subcellularLocation>
</comment>
<keyword evidence="4 5" id="KW-0472">Membrane</keyword>
<proteinExistence type="predicted"/>
<name>A0A1A9VGK2_GLOAU</name>
<evidence type="ECO:0000256" key="1">
    <source>
        <dbReference type="ARBA" id="ARBA00004141"/>
    </source>
</evidence>
<protein>
    <recommendedName>
        <fullName evidence="8">Tetraspanin</fullName>
    </recommendedName>
</protein>
<keyword evidence="7" id="KW-1185">Reference proteome</keyword>
<evidence type="ECO:0000313" key="6">
    <source>
        <dbReference type="EnsemblMetazoa" id="GAUT036535-PA"/>
    </source>
</evidence>
<sequence>MELLGLTFSNCLRRVTLKQLNVVIASAFFILFRLTFDFLTAVCAASALLFAVLAVYYYLNWNRKYMFTSKIAFLTIVAVMLACAWGEYFLLTRTLWDVFKIAFEHKYDAYSWKIIDYVQGKYHCCGWKGPENYLDGEIPYSCINHNRIYSVGCKSKFYL</sequence>
<dbReference type="Pfam" id="PF00335">
    <property type="entry name" value="Tetraspanin"/>
    <property type="match status" value="1"/>
</dbReference>
<evidence type="ECO:0000256" key="2">
    <source>
        <dbReference type="ARBA" id="ARBA00022692"/>
    </source>
</evidence>
<dbReference type="STRING" id="7395.A0A1A9VGK2"/>
<reference evidence="6" key="1">
    <citation type="submission" date="2020-05" db="UniProtKB">
        <authorList>
            <consortium name="EnsemblMetazoa"/>
        </authorList>
    </citation>
    <scope>IDENTIFICATION</scope>
    <source>
        <strain evidence="6">TTRI</strain>
    </source>
</reference>
<keyword evidence="3 5" id="KW-1133">Transmembrane helix</keyword>
<keyword evidence="2 5" id="KW-0812">Transmembrane</keyword>
<dbReference type="EnsemblMetazoa" id="GAUT036535-RA">
    <property type="protein sequence ID" value="GAUT036535-PA"/>
    <property type="gene ID" value="GAUT036535"/>
</dbReference>
<evidence type="ECO:0000313" key="7">
    <source>
        <dbReference type="Proteomes" id="UP000078200"/>
    </source>
</evidence>
<feature type="transmembrane region" description="Helical" evidence="5">
    <location>
        <begin position="71"/>
        <end position="91"/>
    </location>
</feature>
<dbReference type="InterPro" id="IPR018499">
    <property type="entry name" value="Tetraspanin/Peripherin"/>
</dbReference>
<accession>A0A1A9VGK2</accession>